<dbReference type="GO" id="GO:0003700">
    <property type="term" value="F:DNA-binding transcription factor activity"/>
    <property type="evidence" value="ECO:0007669"/>
    <property type="project" value="InterPro"/>
</dbReference>
<dbReference type="InterPro" id="IPR009061">
    <property type="entry name" value="DNA-bd_dom_put_sf"/>
</dbReference>
<dbReference type="Pfam" id="PF09278">
    <property type="entry name" value="MerR-DNA-bind"/>
    <property type="match status" value="1"/>
</dbReference>
<dbReference type="Gene3D" id="1.10.1660.10">
    <property type="match status" value="1"/>
</dbReference>
<dbReference type="AlphaFoldDB" id="A0A418SHP9"/>
<keyword evidence="3" id="KW-0804">Transcription</keyword>
<proteinExistence type="predicted"/>
<dbReference type="PANTHER" id="PTHR30204:SF94">
    <property type="entry name" value="HEAVY METAL-DEPENDENT TRANSCRIPTIONAL REGULATOR HI_0293-RELATED"/>
    <property type="match status" value="1"/>
</dbReference>
<name>A0A418SHP9_9RHOB</name>
<dbReference type="SMART" id="SM00422">
    <property type="entry name" value="HTH_MERR"/>
    <property type="match status" value="1"/>
</dbReference>
<gene>
    <name evidence="4" type="primary">merR1</name>
    <name evidence="4" type="ORF">PSAL_017630</name>
</gene>
<dbReference type="PRINTS" id="PR00040">
    <property type="entry name" value="HTHMERR"/>
</dbReference>
<dbReference type="SUPFAM" id="SSF46955">
    <property type="entry name" value="Putative DNA-binding domain"/>
    <property type="match status" value="1"/>
</dbReference>
<dbReference type="InterPro" id="IPR000551">
    <property type="entry name" value="MerR-type_HTH_dom"/>
</dbReference>
<dbReference type="KEGG" id="palw:PSAL_017630"/>
<accession>A0A418SHP9</accession>
<evidence type="ECO:0000313" key="4">
    <source>
        <dbReference type="EMBL" id="QPM90524.1"/>
    </source>
</evidence>
<evidence type="ECO:0000256" key="2">
    <source>
        <dbReference type="ARBA" id="ARBA00023125"/>
    </source>
</evidence>
<dbReference type="GO" id="GO:0003677">
    <property type="term" value="F:DNA binding"/>
    <property type="evidence" value="ECO:0007669"/>
    <property type="project" value="UniProtKB-KW"/>
</dbReference>
<dbReference type="Pfam" id="PF00376">
    <property type="entry name" value="MerR"/>
    <property type="match status" value="1"/>
</dbReference>
<organism evidence="4 5">
    <name type="scientific">Pseudooceanicola algae</name>
    <dbReference type="NCBI Taxonomy" id="1537215"/>
    <lineage>
        <taxon>Bacteria</taxon>
        <taxon>Pseudomonadati</taxon>
        <taxon>Pseudomonadota</taxon>
        <taxon>Alphaproteobacteria</taxon>
        <taxon>Rhodobacterales</taxon>
        <taxon>Paracoccaceae</taxon>
        <taxon>Pseudooceanicola</taxon>
    </lineage>
</organism>
<dbReference type="PROSITE" id="PS50937">
    <property type="entry name" value="HTH_MERR_2"/>
    <property type="match status" value="1"/>
</dbReference>
<evidence type="ECO:0000313" key="5">
    <source>
        <dbReference type="Proteomes" id="UP000283786"/>
    </source>
</evidence>
<keyword evidence="2" id="KW-0238">DNA-binding</keyword>
<evidence type="ECO:0000256" key="3">
    <source>
        <dbReference type="ARBA" id="ARBA00023163"/>
    </source>
</evidence>
<sequence length="141" mass="15423">MTDHALKIGDLARKTGTKVVTIRYYEKIGLLPEPQRSAGNYRAYTGDDLDRLHFIRRCRALGFPLDQIRALLDLSSEGAQPCDDVDRMAAAHLARIEQKIADLTRLAQQLRSISASCQGGGTISNCCIVDALSPHQDADAA</sequence>
<reference evidence="4 5" key="1">
    <citation type="submission" date="2020-08" db="EMBL/GenBank/DDBJ databases">
        <title>Genome sequence of Rhodobacteraceae bacterium Lw-13e.</title>
        <authorList>
            <person name="Poehlein A."/>
            <person name="Wolter L."/>
            <person name="Daniel R."/>
            <person name="Brinkhoff T."/>
        </authorList>
    </citation>
    <scope>NUCLEOTIDE SEQUENCE [LARGE SCALE GENOMIC DNA]</scope>
    <source>
        <strain evidence="4 5">Lw-13e</strain>
    </source>
</reference>
<dbReference type="RefSeq" id="WP_119839050.1">
    <property type="nucleotide sequence ID" value="NZ_CP060436.1"/>
</dbReference>
<keyword evidence="5" id="KW-1185">Reference proteome</keyword>
<evidence type="ECO:0000256" key="1">
    <source>
        <dbReference type="ARBA" id="ARBA00023015"/>
    </source>
</evidence>
<dbReference type="Proteomes" id="UP000283786">
    <property type="component" value="Chromosome"/>
</dbReference>
<protein>
    <submittedName>
        <fullName evidence="4">Mercuric resistance operon regulatory protein</fullName>
    </submittedName>
</protein>
<dbReference type="EMBL" id="CP060436">
    <property type="protein sequence ID" value="QPM90524.1"/>
    <property type="molecule type" value="Genomic_DNA"/>
</dbReference>
<dbReference type="PANTHER" id="PTHR30204">
    <property type="entry name" value="REDOX-CYCLING DRUG-SENSING TRANSCRIPTIONAL ACTIVATOR SOXR"/>
    <property type="match status" value="1"/>
</dbReference>
<dbReference type="InterPro" id="IPR047057">
    <property type="entry name" value="MerR_fam"/>
</dbReference>
<keyword evidence="1" id="KW-0805">Transcription regulation</keyword>
<dbReference type="CDD" id="cd04785">
    <property type="entry name" value="HTH_CadR-PbrR-like"/>
    <property type="match status" value="1"/>
</dbReference>
<dbReference type="InterPro" id="IPR015358">
    <property type="entry name" value="Tscrpt_reg_MerR_DNA-bd"/>
</dbReference>
<dbReference type="OrthoDB" id="9802944at2"/>